<dbReference type="PROSITE" id="PS50850">
    <property type="entry name" value="MFS"/>
    <property type="match status" value="1"/>
</dbReference>
<organism evidence="7 8">
    <name type="scientific">Laodelphax striatellus</name>
    <name type="common">Small brown planthopper</name>
    <name type="synonym">Delphax striatella</name>
    <dbReference type="NCBI Taxonomy" id="195883"/>
    <lineage>
        <taxon>Eukaryota</taxon>
        <taxon>Metazoa</taxon>
        <taxon>Ecdysozoa</taxon>
        <taxon>Arthropoda</taxon>
        <taxon>Hexapoda</taxon>
        <taxon>Insecta</taxon>
        <taxon>Pterygota</taxon>
        <taxon>Neoptera</taxon>
        <taxon>Paraneoptera</taxon>
        <taxon>Hemiptera</taxon>
        <taxon>Auchenorrhyncha</taxon>
        <taxon>Fulgoroidea</taxon>
        <taxon>Delphacidae</taxon>
        <taxon>Criomorphinae</taxon>
        <taxon>Laodelphax</taxon>
    </lineage>
</organism>
<feature type="transmembrane region" description="Helical" evidence="5">
    <location>
        <begin position="178"/>
        <end position="204"/>
    </location>
</feature>
<gene>
    <name evidence="7" type="ORF">LSTR_LSTR013229</name>
</gene>
<dbReference type="OrthoDB" id="4540492at2759"/>
<feature type="transmembrane region" description="Helical" evidence="5">
    <location>
        <begin position="351"/>
        <end position="374"/>
    </location>
</feature>
<dbReference type="InParanoid" id="A0A482X919"/>
<evidence type="ECO:0000256" key="3">
    <source>
        <dbReference type="ARBA" id="ARBA00022989"/>
    </source>
</evidence>
<dbReference type="PRINTS" id="PR00171">
    <property type="entry name" value="SUGRTRNSPORT"/>
</dbReference>
<feature type="non-terminal residue" evidence="7">
    <location>
        <position position="464"/>
    </location>
</feature>
<dbReference type="InterPro" id="IPR036259">
    <property type="entry name" value="MFS_trans_sf"/>
</dbReference>
<evidence type="ECO:0000256" key="2">
    <source>
        <dbReference type="ARBA" id="ARBA00022692"/>
    </source>
</evidence>
<dbReference type="EMBL" id="QKKF02014945">
    <property type="protein sequence ID" value="RZF42465.1"/>
    <property type="molecule type" value="Genomic_DNA"/>
</dbReference>
<dbReference type="InterPro" id="IPR003663">
    <property type="entry name" value="Sugar/inositol_transpt"/>
</dbReference>
<proteinExistence type="predicted"/>
<evidence type="ECO:0000256" key="4">
    <source>
        <dbReference type="ARBA" id="ARBA00023136"/>
    </source>
</evidence>
<dbReference type="Gene3D" id="1.20.1250.20">
    <property type="entry name" value="MFS general substrate transporter like domains"/>
    <property type="match status" value="2"/>
</dbReference>
<feature type="transmembrane region" description="Helical" evidence="5">
    <location>
        <begin position="444"/>
        <end position="463"/>
    </location>
</feature>
<keyword evidence="8" id="KW-1185">Reference proteome</keyword>
<dbReference type="SMR" id="A0A482X919"/>
<evidence type="ECO:0000256" key="5">
    <source>
        <dbReference type="SAM" id="Phobius"/>
    </source>
</evidence>
<dbReference type="InterPro" id="IPR005829">
    <property type="entry name" value="Sugar_transporter_CS"/>
</dbReference>
<dbReference type="Proteomes" id="UP000291343">
    <property type="component" value="Unassembled WGS sequence"/>
</dbReference>
<dbReference type="InterPro" id="IPR005828">
    <property type="entry name" value="MFS_sugar_transport-like"/>
</dbReference>
<dbReference type="FunCoup" id="A0A482X919">
    <property type="interactions" value="113"/>
</dbReference>
<evidence type="ECO:0000313" key="8">
    <source>
        <dbReference type="Proteomes" id="UP000291343"/>
    </source>
</evidence>
<dbReference type="PROSITE" id="PS00217">
    <property type="entry name" value="SUGAR_TRANSPORT_2"/>
    <property type="match status" value="1"/>
</dbReference>
<keyword evidence="3 5" id="KW-1133">Transmembrane helix</keyword>
<dbReference type="GO" id="GO:0015149">
    <property type="term" value="F:hexose transmembrane transporter activity"/>
    <property type="evidence" value="ECO:0007669"/>
    <property type="project" value="TreeGrafter"/>
</dbReference>
<comment type="subcellular location">
    <subcellularLocation>
        <location evidence="1">Membrane</location>
        <topology evidence="1">Multi-pass membrane protein</topology>
    </subcellularLocation>
</comment>
<dbReference type="AlphaFoldDB" id="A0A482X919"/>
<keyword evidence="4 5" id="KW-0472">Membrane</keyword>
<reference evidence="7 8" key="1">
    <citation type="journal article" date="2017" name="Gigascience">
        <title>Genome sequence of the small brown planthopper, Laodelphax striatellus.</title>
        <authorList>
            <person name="Zhu J."/>
            <person name="Jiang F."/>
            <person name="Wang X."/>
            <person name="Yang P."/>
            <person name="Bao Y."/>
            <person name="Zhao W."/>
            <person name="Wang W."/>
            <person name="Lu H."/>
            <person name="Wang Q."/>
            <person name="Cui N."/>
            <person name="Li J."/>
            <person name="Chen X."/>
            <person name="Luo L."/>
            <person name="Yu J."/>
            <person name="Kang L."/>
            <person name="Cui F."/>
        </authorList>
    </citation>
    <scope>NUCLEOTIDE SEQUENCE [LARGE SCALE GENOMIC DNA]</scope>
    <source>
        <strain evidence="7">Lst14</strain>
    </source>
</reference>
<feature type="transmembrane region" description="Helical" evidence="5">
    <location>
        <begin position="380"/>
        <end position="406"/>
    </location>
</feature>
<feature type="transmembrane region" description="Helical" evidence="5">
    <location>
        <begin position="122"/>
        <end position="147"/>
    </location>
</feature>
<dbReference type="Pfam" id="PF00083">
    <property type="entry name" value="Sugar_tr"/>
    <property type="match status" value="2"/>
</dbReference>
<dbReference type="PANTHER" id="PTHR23503">
    <property type="entry name" value="SOLUTE CARRIER FAMILY 2"/>
    <property type="match status" value="1"/>
</dbReference>
<name>A0A482X919_LAOST</name>
<feature type="transmembrane region" description="Helical" evidence="5">
    <location>
        <begin position="324"/>
        <end position="344"/>
    </location>
</feature>
<dbReference type="PANTHER" id="PTHR23503:SF127">
    <property type="entry name" value="FI08437P-RELATED"/>
    <property type="match status" value="1"/>
</dbReference>
<accession>A0A482X919</accession>
<sequence length="464" mass="50356">MKMKFKSMSLIEITISRTVSLLKVPEVDCKMDQDHHDTGYFAVSSTADLTPMKRAGCSTEKERDGRATWLLVLSGMATTFGASLPVGYNIGVINAPSAVIQKWCSDALLQRYSITLTPATLAIVWSTIVSIFLIGGMIGSLAGSWLAHQIGRKGTLIVSGILGVVAGILFLTSKDPHLIEFIFIGRFLVGLSSGLTTGVMPMYLCEIAPPNLRGVMGVLCPLGLTFGVVFSQFMGMSWILDMSRLRGEPLDSVSRELESQGALNEITSEGWTIARLLSTRNLRLPLALTCALQAGQQTSGINAVFYYSMKIFESAGLSVAWQQYASLGAGLVNFGVAVVMLPLVNRLPHRTLTISSSCLATLTLFLLTISISYINAYYWMPYLCVFSVMFYVLVYGIGLGPIPYFIGSELFEVGPRPSAMALGSVANWSGNFSVGMLFPSLQRVMGPYSFLVFAFCTSLLTIFL</sequence>
<dbReference type="InterPro" id="IPR020846">
    <property type="entry name" value="MFS_dom"/>
</dbReference>
<comment type="caution">
    <text evidence="7">The sequence shown here is derived from an EMBL/GenBank/DDBJ whole genome shotgun (WGS) entry which is preliminary data.</text>
</comment>
<dbReference type="SUPFAM" id="SSF103473">
    <property type="entry name" value="MFS general substrate transporter"/>
    <property type="match status" value="1"/>
</dbReference>
<dbReference type="InterPro" id="IPR045263">
    <property type="entry name" value="GLUT"/>
</dbReference>
<keyword evidence="2 5" id="KW-0812">Transmembrane</keyword>
<feature type="transmembrane region" description="Helical" evidence="5">
    <location>
        <begin position="216"/>
        <end position="240"/>
    </location>
</feature>
<protein>
    <recommendedName>
        <fullName evidence="6">Major facilitator superfamily (MFS) profile domain-containing protein</fullName>
    </recommendedName>
</protein>
<dbReference type="STRING" id="195883.A0A482X919"/>
<evidence type="ECO:0000256" key="1">
    <source>
        <dbReference type="ARBA" id="ARBA00004141"/>
    </source>
</evidence>
<feature type="domain" description="Major facilitator superfamily (MFS) profile" evidence="6">
    <location>
        <begin position="75"/>
        <end position="464"/>
    </location>
</feature>
<feature type="transmembrane region" description="Helical" evidence="5">
    <location>
        <begin position="68"/>
        <end position="88"/>
    </location>
</feature>
<evidence type="ECO:0000259" key="6">
    <source>
        <dbReference type="PROSITE" id="PS50850"/>
    </source>
</evidence>
<evidence type="ECO:0000313" key="7">
    <source>
        <dbReference type="EMBL" id="RZF42465.1"/>
    </source>
</evidence>
<feature type="transmembrane region" description="Helical" evidence="5">
    <location>
        <begin position="154"/>
        <end position="172"/>
    </location>
</feature>
<dbReference type="GO" id="GO:0016020">
    <property type="term" value="C:membrane"/>
    <property type="evidence" value="ECO:0007669"/>
    <property type="project" value="UniProtKB-SubCell"/>
</dbReference>